<proteinExistence type="predicted"/>
<protein>
    <submittedName>
        <fullName evidence="1">Uncharacterized protein</fullName>
    </submittedName>
</protein>
<gene>
    <name evidence="1" type="ORF">VN97_g12171</name>
</gene>
<dbReference type="EMBL" id="LACB01000822">
    <property type="protein sequence ID" value="KAJ9481316.1"/>
    <property type="molecule type" value="Genomic_DNA"/>
</dbReference>
<accession>A0AAI9X299</accession>
<feature type="non-terminal residue" evidence="1">
    <location>
        <position position="1"/>
    </location>
</feature>
<reference evidence="1" key="1">
    <citation type="submission" date="2015-06" db="EMBL/GenBank/DDBJ databases">
        <authorList>
            <person name="Nguyen H."/>
        </authorList>
    </citation>
    <scope>NUCLEOTIDE SEQUENCE</scope>
    <source>
        <strain evidence="1">DAOM 180753</strain>
    </source>
</reference>
<name>A0AAI9X299_PENTH</name>
<sequence>GLYTLLKPSKHCLVVANKLINSK</sequence>
<evidence type="ECO:0000313" key="1">
    <source>
        <dbReference type="EMBL" id="KAJ9481316.1"/>
    </source>
</evidence>
<evidence type="ECO:0000313" key="2">
    <source>
        <dbReference type="Proteomes" id="UP001227192"/>
    </source>
</evidence>
<reference evidence="1" key="2">
    <citation type="journal article" date="2016" name="Fungal Biol.">
        <title>Ochratoxin A production by Penicillium thymicola.</title>
        <authorList>
            <person name="Nguyen H.D.T."/>
            <person name="McMullin D.R."/>
            <person name="Ponomareva E."/>
            <person name="Riley R."/>
            <person name="Pomraning K.R."/>
            <person name="Baker S.E."/>
            <person name="Seifert K.A."/>
        </authorList>
    </citation>
    <scope>NUCLEOTIDE SEQUENCE</scope>
    <source>
        <strain evidence="1">DAOM 180753</strain>
    </source>
</reference>
<organism evidence="1 2">
    <name type="scientific">Penicillium thymicola</name>
    <dbReference type="NCBI Taxonomy" id="293382"/>
    <lineage>
        <taxon>Eukaryota</taxon>
        <taxon>Fungi</taxon>
        <taxon>Dikarya</taxon>
        <taxon>Ascomycota</taxon>
        <taxon>Pezizomycotina</taxon>
        <taxon>Eurotiomycetes</taxon>
        <taxon>Eurotiomycetidae</taxon>
        <taxon>Eurotiales</taxon>
        <taxon>Aspergillaceae</taxon>
        <taxon>Penicillium</taxon>
    </lineage>
</organism>
<dbReference type="Proteomes" id="UP001227192">
    <property type="component" value="Unassembled WGS sequence"/>
</dbReference>
<comment type="caution">
    <text evidence="1">The sequence shown here is derived from an EMBL/GenBank/DDBJ whole genome shotgun (WGS) entry which is preliminary data.</text>
</comment>
<keyword evidence="2" id="KW-1185">Reference proteome</keyword>
<dbReference type="AlphaFoldDB" id="A0AAI9X299"/>